<dbReference type="WBParaSite" id="nRc.2.0.1.t43273-RA">
    <property type="protein sequence ID" value="nRc.2.0.1.t43273-RA"/>
    <property type="gene ID" value="nRc.2.0.1.g43273"/>
</dbReference>
<evidence type="ECO:0000313" key="4">
    <source>
        <dbReference type="WBParaSite" id="nRc.2.0.1.t43273-RA"/>
    </source>
</evidence>
<evidence type="ECO:0000256" key="1">
    <source>
        <dbReference type="SAM" id="Coils"/>
    </source>
</evidence>
<evidence type="ECO:0000259" key="2">
    <source>
        <dbReference type="Pfam" id="PF16566"/>
    </source>
</evidence>
<evidence type="ECO:0000313" key="3">
    <source>
        <dbReference type="Proteomes" id="UP000887565"/>
    </source>
</evidence>
<keyword evidence="3" id="KW-1185">Reference proteome</keyword>
<organism evidence="3 4">
    <name type="scientific">Romanomermis culicivorax</name>
    <name type="common">Nematode worm</name>
    <dbReference type="NCBI Taxonomy" id="13658"/>
    <lineage>
        <taxon>Eukaryota</taxon>
        <taxon>Metazoa</taxon>
        <taxon>Ecdysozoa</taxon>
        <taxon>Nematoda</taxon>
        <taxon>Enoplea</taxon>
        <taxon>Dorylaimia</taxon>
        <taxon>Mermithida</taxon>
        <taxon>Mermithoidea</taxon>
        <taxon>Mermithidae</taxon>
        <taxon>Romanomermis</taxon>
    </lineage>
</organism>
<dbReference type="Gene3D" id="6.10.250.2560">
    <property type="match status" value="1"/>
</dbReference>
<keyword evidence="1" id="KW-0175">Coiled coil</keyword>
<accession>A0A915L0I8</accession>
<dbReference type="OMA" id="MFKERED"/>
<sequence>MTTRSNILDKLRAFTRGQRCLLEKDEQSLKEYKEKLQQMFKEREDLNRHVESLPDMSKLPDFSRLPSAGDLFTLK</sequence>
<name>A0A915L0I8_ROMCU</name>
<dbReference type="AlphaFoldDB" id="A0A915L0I8"/>
<reference evidence="4" key="1">
    <citation type="submission" date="2022-11" db="UniProtKB">
        <authorList>
            <consortium name="WormBaseParasite"/>
        </authorList>
    </citation>
    <scope>IDENTIFICATION</scope>
</reference>
<dbReference type="Proteomes" id="UP000887565">
    <property type="component" value="Unplaced"/>
</dbReference>
<dbReference type="Pfam" id="PF16566">
    <property type="entry name" value="CREPT"/>
    <property type="match status" value="1"/>
</dbReference>
<feature type="coiled-coil region" evidence="1">
    <location>
        <begin position="22"/>
        <end position="49"/>
    </location>
</feature>
<proteinExistence type="predicted"/>
<dbReference type="InterPro" id="IPR032337">
    <property type="entry name" value="RPRD1A/B_C"/>
</dbReference>
<protein>
    <submittedName>
        <fullName evidence="4">Regulation of nuclear pre-mRNA domain-containing protein</fullName>
    </submittedName>
</protein>
<feature type="domain" description="RPRD1A/B C-terminal" evidence="2">
    <location>
        <begin position="1"/>
        <end position="73"/>
    </location>
</feature>